<keyword evidence="8" id="KW-0282">Flagellum</keyword>
<evidence type="ECO:0000256" key="2">
    <source>
        <dbReference type="ARBA" id="ARBA00006602"/>
    </source>
</evidence>
<name>A0A1W1C1P6_9ZZZZ</name>
<keyword evidence="3" id="KW-0813">Transport</keyword>
<dbReference type="PANTHER" id="PTHR34982:SF1">
    <property type="entry name" value="FLAGELLAR ASSEMBLY PROTEIN FLIH"/>
    <property type="match status" value="1"/>
</dbReference>
<gene>
    <name evidence="8" type="ORF">MNB_SM-6-309</name>
</gene>
<dbReference type="PANTHER" id="PTHR34982">
    <property type="entry name" value="YOP PROTEINS TRANSLOCATION PROTEIN L"/>
    <property type="match status" value="1"/>
</dbReference>
<feature type="domain" description="Flagellar assembly protein FliH/Type III secretion system HrpE" evidence="7">
    <location>
        <begin position="129"/>
        <end position="253"/>
    </location>
</feature>
<evidence type="ECO:0000256" key="1">
    <source>
        <dbReference type="ARBA" id="ARBA00003041"/>
    </source>
</evidence>
<dbReference type="InterPro" id="IPR018035">
    <property type="entry name" value="Flagellar_FliH/T3SS_HrpE"/>
</dbReference>
<sequence length="260" mass="28231">MATVIPNNKIEKHNVNKYNFKVIAFGGAEAANKSTATEESVSVTPVQTAAEIDSSALNNKSKESLIESLMKKTDEMSSNFIKLQMKLEAKEEEFKEELQKAKEEAFAEGMKAGKAQALEEIDKNLNAKMDLFANSISKLEKSASEFESSLESLKDQLVSAALDISKEVIKIELSTNSSEVAKVLAEELIHDLQGASKVTLKVNPKNHAYVSEQLGTLAHITVVADSAISEGGVVVLSDAGNIDAQIEKRFERVKKAALSE</sequence>
<comment type="similarity">
    <text evidence="2">Belongs to the FliH family.</text>
</comment>
<evidence type="ECO:0000259" key="7">
    <source>
        <dbReference type="Pfam" id="PF02108"/>
    </source>
</evidence>
<keyword evidence="4" id="KW-1005">Bacterial flagellum biogenesis</keyword>
<keyword evidence="6" id="KW-1006">Bacterial flagellum protein export</keyword>
<dbReference type="GO" id="GO:0005829">
    <property type="term" value="C:cytosol"/>
    <property type="evidence" value="ECO:0007669"/>
    <property type="project" value="TreeGrafter"/>
</dbReference>
<accession>A0A1W1C1P6</accession>
<keyword evidence="8" id="KW-0966">Cell projection</keyword>
<proteinExistence type="inferred from homology"/>
<keyword evidence="5" id="KW-0653">Protein transport</keyword>
<evidence type="ECO:0000256" key="6">
    <source>
        <dbReference type="ARBA" id="ARBA00023225"/>
    </source>
</evidence>
<keyword evidence="8" id="KW-0969">Cilium</keyword>
<dbReference type="Pfam" id="PF02108">
    <property type="entry name" value="FliH"/>
    <property type="match status" value="1"/>
</dbReference>
<evidence type="ECO:0000256" key="3">
    <source>
        <dbReference type="ARBA" id="ARBA00022448"/>
    </source>
</evidence>
<evidence type="ECO:0000256" key="4">
    <source>
        <dbReference type="ARBA" id="ARBA00022795"/>
    </source>
</evidence>
<dbReference type="GO" id="GO:0015031">
    <property type="term" value="P:protein transport"/>
    <property type="evidence" value="ECO:0007669"/>
    <property type="project" value="UniProtKB-KW"/>
</dbReference>
<dbReference type="NCBIfam" id="NF005196">
    <property type="entry name" value="PRK06669.1-1"/>
    <property type="match status" value="1"/>
</dbReference>
<protein>
    <submittedName>
        <fullName evidence="8">Flagellar assembly protein FliH</fullName>
    </submittedName>
</protein>
<organism evidence="8">
    <name type="scientific">hydrothermal vent metagenome</name>
    <dbReference type="NCBI Taxonomy" id="652676"/>
    <lineage>
        <taxon>unclassified sequences</taxon>
        <taxon>metagenomes</taxon>
        <taxon>ecological metagenomes</taxon>
    </lineage>
</organism>
<dbReference type="GO" id="GO:0044781">
    <property type="term" value="P:bacterial-type flagellum organization"/>
    <property type="evidence" value="ECO:0007669"/>
    <property type="project" value="UniProtKB-KW"/>
</dbReference>
<dbReference type="SUPFAM" id="SSF160527">
    <property type="entry name" value="V-type ATPase subunit E-like"/>
    <property type="match status" value="1"/>
</dbReference>
<comment type="function">
    <text evidence="1">Needed for flagellar regrowth and assembly.</text>
</comment>
<dbReference type="InterPro" id="IPR051472">
    <property type="entry name" value="T3SS_Stator/FliH"/>
</dbReference>
<evidence type="ECO:0000313" key="8">
    <source>
        <dbReference type="EMBL" id="SFV59750.1"/>
    </source>
</evidence>
<evidence type="ECO:0000256" key="5">
    <source>
        <dbReference type="ARBA" id="ARBA00022927"/>
    </source>
</evidence>
<dbReference type="AlphaFoldDB" id="A0A1W1C1P6"/>
<reference evidence="8" key="1">
    <citation type="submission" date="2016-10" db="EMBL/GenBank/DDBJ databases">
        <authorList>
            <person name="de Groot N.N."/>
        </authorList>
    </citation>
    <scope>NUCLEOTIDE SEQUENCE</scope>
</reference>
<dbReference type="EMBL" id="FPHK01000043">
    <property type="protein sequence ID" value="SFV59750.1"/>
    <property type="molecule type" value="Genomic_DNA"/>
</dbReference>